<keyword evidence="5" id="KW-0966">Cell projection</keyword>
<keyword evidence="3" id="KW-0963">Cytoplasm</keyword>
<proteinExistence type="predicted"/>
<evidence type="ECO:0000256" key="3">
    <source>
        <dbReference type="ARBA" id="ARBA00022490"/>
    </source>
</evidence>
<dbReference type="Pfam" id="PF24771">
    <property type="entry name" value="Ig_CFAP74_1st"/>
    <property type="match status" value="1"/>
</dbReference>
<comment type="subcellular location">
    <subcellularLocation>
        <location evidence="1">Cell projection</location>
        <location evidence="1">Cilium</location>
    </subcellularLocation>
    <subcellularLocation>
        <location evidence="2">Cytoplasm</location>
    </subcellularLocation>
</comment>
<keyword evidence="4" id="KW-0969">Cilium</keyword>
<evidence type="ECO:0000256" key="5">
    <source>
        <dbReference type="ARBA" id="ARBA00023273"/>
    </source>
</evidence>
<evidence type="ECO:0000259" key="7">
    <source>
        <dbReference type="Pfam" id="PF24798"/>
    </source>
</evidence>
<evidence type="ECO:0000256" key="2">
    <source>
        <dbReference type="ARBA" id="ARBA00004496"/>
    </source>
</evidence>
<dbReference type="EMBL" id="HE573026">
    <property type="protein sequence ID" value="CCC52271.1"/>
    <property type="molecule type" value="Genomic_DNA"/>
</dbReference>
<dbReference type="VEuPathDB" id="TriTrypDB:TvY486_1013140"/>
<sequence>MEFLTYEDGHLCDERYKDIHAAEQPLPEPRKVVHHQSRNTCYKTIHFDHVQESEAVGLFSIHPKSIDFKDFTVGEEHRIVVTLTNRTTRSCTFRVLPISPLYRDILRVQYVPPSTLSPGLQWKITAIFTPNEDVDIETAVYCRTHDGIFTIPVRAYRKQSVMSFYPEKIDFGIVTCGEKVVRHLTLRNDGALPAKVLISGTLRNRMEALHMEDNGALEEPVLRINPASYQFNVLPFSERRIEVIFSPCQNTLIDDEIDFKYESKGMTLIQRVVVKGSGGALPVYVASEQELNFNWCFYGEKYCEKITIKNTTNVMTTVVPEIPAPLASSVSFSPRTLSVQANDTSDFYLFFEPKTNLSTTVSYSILMNVQGQVGQIYVAIKARLTSHEFLITPDKLLYGACALEDEVVLPLQVENLSDLPQTLGFLKLPSNIHVLPYRCVTLSPRETIQLTVGVRPPKIGQYKQVLKLTNEYGNTKKLYVSGCGRKSVFIFSRPCIYLAACSIGNVMSATTFLTNSDNVSHYFTIGSATQSIRASPSHGVLQSRETIPIIISFSPSTQAVPSPVAEPLSRPAAKHIGKKGRERECQISIEKHVEDEVDAVEEHYKAWESNAPGELWCKNMTYFLKCFADSDITEHVALVQVNCVVVKPTLFVRSVLRVCQKPVPQKVFKRGLMKGEAHSSVDQPPLLDVSSCTTHLEMNFGEVSPKYRTDRACLLKYVGDKPVRLYIRPLDPLSPFTVTKPGPLVLCPNEECAFGVRFNPVEFGVFREKIVITSSDSNDIVLSLVGICQTAELYVGVDGEHNGDSKSVERVAMDAVLIGQEARTQLVFHNLNSSPVEVNVTFIDAEGRKPMWPESHSFIFESCHFTVPAKAKTLKSIIFSPRVGGFLSLYLQITSGAFKHSILVEGRGCESPIFFTFPGQRQMVEVDRMQVTGVQPSVFPITGISILDPVRLHCVSEDTKTIYVGSVKPGAGFDCTVNGWNEMYNESGWKLEPFKLSGSPGGQGTFTLTYNPKRESNDVSFCTFSFTVKCPLIQGELVYHVQCTGTM</sequence>
<dbReference type="Gene3D" id="2.60.40.10">
    <property type="entry name" value="Immunoglobulins"/>
    <property type="match status" value="5"/>
</dbReference>
<dbReference type="PANTHER" id="PTHR22538">
    <property type="entry name" value="CILIA- AND FLAGELLA-ASSOCIATED PROTEIN 74"/>
    <property type="match status" value="1"/>
</dbReference>
<accession>G0U4A8</accession>
<dbReference type="PANTHER" id="PTHR22538:SF0">
    <property type="entry name" value="CILIA- AND FLAGELLA-ASSOCIATED PROTEIN 74"/>
    <property type="match status" value="1"/>
</dbReference>
<reference evidence="8" key="1">
    <citation type="journal article" date="2012" name="Proc. Natl. Acad. Sci. U.S.A.">
        <title>Antigenic diversity is generated by distinct evolutionary mechanisms in African trypanosome species.</title>
        <authorList>
            <person name="Jackson A.P."/>
            <person name="Berry A."/>
            <person name="Aslett M."/>
            <person name="Allison H.C."/>
            <person name="Burton P."/>
            <person name="Vavrova-Anderson J."/>
            <person name="Brown R."/>
            <person name="Browne H."/>
            <person name="Corton N."/>
            <person name="Hauser H."/>
            <person name="Gamble J."/>
            <person name="Gilderthorp R."/>
            <person name="Marcello L."/>
            <person name="McQuillan J."/>
            <person name="Otto T.D."/>
            <person name="Quail M.A."/>
            <person name="Sanders M.J."/>
            <person name="van Tonder A."/>
            <person name="Ginger M.L."/>
            <person name="Field M.C."/>
            <person name="Barry J.D."/>
            <person name="Hertz-Fowler C."/>
            <person name="Berriman M."/>
        </authorList>
    </citation>
    <scope>NUCLEOTIDE SEQUENCE</scope>
    <source>
        <strain evidence="8">Y486</strain>
    </source>
</reference>
<dbReference type="GO" id="GO:0005737">
    <property type="term" value="C:cytoplasm"/>
    <property type="evidence" value="ECO:0007669"/>
    <property type="project" value="UniProtKB-SubCell"/>
</dbReference>
<evidence type="ECO:0000256" key="4">
    <source>
        <dbReference type="ARBA" id="ARBA00023069"/>
    </source>
</evidence>
<dbReference type="InterPro" id="IPR013783">
    <property type="entry name" value="Ig-like_fold"/>
</dbReference>
<evidence type="ECO:0008006" key="9">
    <source>
        <dbReference type="Google" id="ProtNLM"/>
    </source>
</evidence>
<evidence type="ECO:0000259" key="6">
    <source>
        <dbReference type="Pfam" id="PF22544"/>
    </source>
</evidence>
<dbReference type="AlphaFoldDB" id="G0U4A8"/>
<gene>
    <name evidence="8" type="ORF">TVY486_1013140</name>
</gene>
<name>G0U4A8_TRYVY</name>
<dbReference type="InterPro" id="IPR056310">
    <property type="entry name" value="Ig-CFAP74_4th"/>
</dbReference>
<dbReference type="Pfam" id="PF22544">
    <property type="entry name" value="HYDIN_VesB_CFA65-like_Ig"/>
    <property type="match status" value="1"/>
</dbReference>
<evidence type="ECO:0000313" key="8">
    <source>
        <dbReference type="EMBL" id="CCC52271.1"/>
    </source>
</evidence>
<protein>
    <recommendedName>
        <fullName evidence="9">Abnormal spindle-like microcephaly-associated protein ASH domain-containing protein</fullName>
    </recommendedName>
</protein>
<feature type="domain" description="CFAP74 fourth Ig-like" evidence="7">
    <location>
        <begin position="392"/>
        <end position="484"/>
    </location>
</feature>
<dbReference type="OMA" id="FRIQCCL"/>
<dbReference type="InterPro" id="IPR053879">
    <property type="entry name" value="HYDIN_VesB_CFA65-like_Ig"/>
</dbReference>
<feature type="domain" description="HYDIN/VesB/CFA65-like Ig-like" evidence="6">
    <location>
        <begin position="697"/>
        <end position="784"/>
    </location>
</feature>
<dbReference type="GO" id="GO:0005929">
    <property type="term" value="C:cilium"/>
    <property type="evidence" value="ECO:0007669"/>
    <property type="project" value="UniProtKB-SubCell"/>
</dbReference>
<evidence type="ECO:0000256" key="1">
    <source>
        <dbReference type="ARBA" id="ARBA00004138"/>
    </source>
</evidence>
<organism evidence="8">
    <name type="scientific">Trypanosoma vivax (strain Y486)</name>
    <dbReference type="NCBI Taxonomy" id="1055687"/>
    <lineage>
        <taxon>Eukaryota</taxon>
        <taxon>Discoba</taxon>
        <taxon>Euglenozoa</taxon>
        <taxon>Kinetoplastea</taxon>
        <taxon>Metakinetoplastina</taxon>
        <taxon>Trypanosomatida</taxon>
        <taxon>Trypanosomatidae</taxon>
        <taxon>Trypanosoma</taxon>
        <taxon>Duttonella</taxon>
    </lineage>
</organism>
<dbReference type="Pfam" id="PF24798">
    <property type="entry name" value="Ig-CFAP74_4th"/>
    <property type="match status" value="1"/>
</dbReference>